<dbReference type="GO" id="GO:0005737">
    <property type="term" value="C:cytoplasm"/>
    <property type="evidence" value="ECO:0007669"/>
    <property type="project" value="UniProtKB-SubCell"/>
</dbReference>
<dbReference type="Gene3D" id="1.10.10.10">
    <property type="entry name" value="Winged helix-like DNA-binding domain superfamily/Winged helix DNA-binding domain"/>
    <property type="match status" value="1"/>
</dbReference>
<dbReference type="RefSeq" id="WP_099243266.1">
    <property type="nucleotide sequence ID" value="NZ_FXXP01000001.1"/>
</dbReference>
<dbReference type="PROSITE" id="PS50995">
    <property type="entry name" value="HTH_MARR_2"/>
    <property type="match status" value="1"/>
</dbReference>
<dbReference type="Proteomes" id="UP000225972">
    <property type="component" value="Unassembled WGS sequence"/>
</dbReference>
<keyword evidence="3" id="KW-0805">Transcription regulation</keyword>
<dbReference type="PANTHER" id="PTHR33164:SF5">
    <property type="entry name" value="ORGANIC HYDROPEROXIDE RESISTANCE TRANSCRIPTIONAL REGULATOR"/>
    <property type="match status" value="1"/>
</dbReference>
<dbReference type="GO" id="GO:0006950">
    <property type="term" value="P:response to stress"/>
    <property type="evidence" value="ECO:0007669"/>
    <property type="project" value="TreeGrafter"/>
</dbReference>
<reference evidence="8" key="1">
    <citation type="submission" date="2017-05" db="EMBL/GenBank/DDBJ databases">
        <authorList>
            <person name="Rodrigo-Torres L."/>
            <person name="Arahal R. D."/>
            <person name="Lucena T."/>
        </authorList>
    </citation>
    <scope>NUCLEOTIDE SEQUENCE [LARGE SCALE GENOMIC DNA]</scope>
    <source>
        <strain evidence="8">CECT 8649</strain>
    </source>
</reference>
<dbReference type="GO" id="GO:0003677">
    <property type="term" value="F:DNA binding"/>
    <property type="evidence" value="ECO:0007669"/>
    <property type="project" value="UniProtKB-KW"/>
</dbReference>
<evidence type="ECO:0000313" key="8">
    <source>
        <dbReference type="Proteomes" id="UP000225972"/>
    </source>
</evidence>
<dbReference type="InterPro" id="IPR055166">
    <property type="entry name" value="Transc_reg_Sar_Rot_HTH"/>
</dbReference>
<evidence type="ECO:0000256" key="4">
    <source>
        <dbReference type="ARBA" id="ARBA00023125"/>
    </source>
</evidence>
<dbReference type="InterPro" id="IPR036388">
    <property type="entry name" value="WH-like_DNA-bd_sf"/>
</dbReference>
<keyword evidence="4" id="KW-0238">DNA-binding</keyword>
<dbReference type="PANTHER" id="PTHR33164">
    <property type="entry name" value="TRANSCRIPTIONAL REGULATOR, MARR FAMILY"/>
    <property type="match status" value="1"/>
</dbReference>
<sequence length="147" mass="16685">MDNLSPQDMICFALYSTAQAMQHAYKPLLTPLGLTYPQYIVLMSLWAEDDVTVGQLGRQIMLETNTLTPLLKRLEAKGFLTRRRSADDERVVRIRLTEAGREMQTAANTAAQCFFAQTELGQDQAKLLRDQILSLRKNLRETPEKPA</sequence>
<keyword evidence="5" id="KW-0804">Transcription</keyword>
<feature type="domain" description="HTH marR-type" evidence="6">
    <location>
        <begin position="7"/>
        <end position="141"/>
    </location>
</feature>
<dbReference type="PRINTS" id="PR00598">
    <property type="entry name" value="HTHMARR"/>
</dbReference>
<evidence type="ECO:0000256" key="2">
    <source>
        <dbReference type="ARBA" id="ARBA00022490"/>
    </source>
</evidence>
<organism evidence="7 8">
    <name type="scientific">Pelagimonas phthalicica</name>
    <dbReference type="NCBI Taxonomy" id="1037362"/>
    <lineage>
        <taxon>Bacteria</taxon>
        <taxon>Pseudomonadati</taxon>
        <taxon>Pseudomonadota</taxon>
        <taxon>Alphaproteobacteria</taxon>
        <taxon>Rhodobacterales</taxon>
        <taxon>Roseobacteraceae</taxon>
        <taxon>Pelagimonas</taxon>
    </lineage>
</organism>
<dbReference type="InterPro" id="IPR039422">
    <property type="entry name" value="MarR/SlyA-like"/>
</dbReference>
<dbReference type="GO" id="GO:0003700">
    <property type="term" value="F:DNA-binding transcription factor activity"/>
    <property type="evidence" value="ECO:0007669"/>
    <property type="project" value="InterPro"/>
</dbReference>
<accession>A0A238J8M4</accession>
<dbReference type="OrthoDB" id="9806864at2"/>
<dbReference type="SUPFAM" id="SSF46785">
    <property type="entry name" value="Winged helix' DNA-binding domain"/>
    <property type="match status" value="1"/>
</dbReference>
<dbReference type="FunFam" id="1.10.10.10:FF:000163">
    <property type="entry name" value="MarR family transcriptional regulator"/>
    <property type="match status" value="1"/>
</dbReference>
<evidence type="ECO:0000256" key="5">
    <source>
        <dbReference type="ARBA" id="ARBA00023163"/>
    </source>
</evidence>
<dbReference type="InterPro" id="IPR036390">
    <property type="entry name" value="WH_DNA-bd_sf"/>
</dbReference>
<name>A0A238J8M4_9RHOB</name>
<evidence type="ECO:0000256" key="1">
    <source>
        <dbReference type="ARBA" id="ARBA00004496"/>
    </source>
</evidence>
<evidence type="ECO:0000259" key="6">
    <source>
        <dbReference type="PROSITE" id="PS50995"/>
    </source>
</evidence>
<protein>
    <submittedName>
        <fullName evidence="7">Organic hydroperoxide resistance transcriptional regulator</fullName>
    </submittedName>
</protein>
<comment type="subcellular location">
    <subcellularLocation>
        <location evidence="1">Cytoplasm</location>
    </subcellularLocation>
</comment>
<evidence type="ECO:0000256" key="3">
    <source>
        <dbReference type="ARBA" id="ARBA00023015"/>
    </source>
</evidence>
<evidence type="ECO:0000313" key="7">
    <source>
        <dbReference type="EMBL" id="SMX27060.1"/>
    </source>
</evidence>
<keyword evidence="8" id="KW-1185">Reference proteome</keyword>
<dbReference type="AlphaFoldDB" id="A0A238J8M4"/>
<dbReference type="EMBL" id="FXXP01000001">
    <property type="protein sequence ID" value="SMX27060.1"/>
    <property type="molecule type" value="Genomic_DNA"/>
</dbReference>
<dbReference type="Pfam" id="PF22381">
    <property type="entry name" value="Staph_reg_Sar_Rot"/>
    <property type="match status" value="1"/>
</dbReference>
<dbReference type="InterPro" id="IPR000835">
    <property type="entry name" value="HTH_MarR-typ"/>
</dbReference>
<keyword evidence="2" id="KW-0963">Cytoplasm</keyword>
<gene>
    <name evidence="7" type="primary">ohrR_1</name>
    <name evidence="7" type="ORF">TRP8649_01162</name>
</gene>
<dbReference type="SMART" id="SM00347">
    <property type="entry name" value="HTH_MARR"/>
    <property type="match status" value="1"/>
</dbReference>
<proteinExistence type="predicted"/>